<evidence type="ECO:0000313" key="1">
    <source>
        <dbReference type="EMBL" id="KAJ3544871.1"/>
    </source>
</evidence>
<protein>
    <submittedName>
        <fullName evidence="1">Uncharacterized protein</fullName>
    </submittedName>
</protein>
<reference evidence="1" key="1">
    <citation type="submission" date="2022-08" db="EMBL/GenBank/DDBJ databases">
        <title>Genome Sequence of Fusarium decemcellulare.</title>
        <authorList>
            <person name="Buettner E."/>
        </authorList>
    </citation>
    <scope>NUCLEOTIDE SEQUENCE</scope>
    <source>
        <strain evidence="1">Babe19</strain>
    </source>
</reference>
<dbReference type="EMBL" id="JANRMS010000175">
    <property type="protein sequence ID" value="KAJ3544871.1"/>
    <property type="molecule type" value="Genomic_DNA"/>
</dbReference>
<name>A0ACC1SR59_9HYPO</name>
<evidence type="ECO:0000313" key="2">
    <source>
        <dbReference type="Proteomes" id="UP001148629"/>
    </source>
</evidence>
<accession>A0ACC1SR59</accession>
<comment type="caution">
    <text evidence="1">The sequence shown here is derived from an EMBL/GenBank/DDBJ whole genome shotgun (WGS) entry which is preliminary data.</text>
</comment>
<gene>
    <name evidence="1" type="ORF">NM208_g2801</name>
</gene>
<dbReference type="Proteomes" id="UP001148629">
    <property type="component" value="Unassembled WGS sequence"/>
</dbReference>
<organism evidence="1 2">
    <name type="scientific">Fusarium decemcellulare</name>
    <dbReference type="NCBI Taxonomy" id="57161"/>
    <lineage>
        <taxon>Eukaryota</taxon>
        <taxon>Fungi</taxon>
        <taxon>Dikarya</taxon>
        <taxon>Ascomycota</taxon>
        <taxon>Pezizomycotina</taxon>
        <taxon>Sordariomycetes</taxon>
        <taxon>Hypocreomycetidae</taxon>
        <taxon>Hypocreales</taxon>
        <taxon>Nectriaceae</taxon>
        <taxon>Fusarium</taxon>
        <taxon>Fusarium decemcellulare species complex</taxon>
    </lineage>
</organism>
<proteinExistence type="predicted"/>
<sequence>MASGLFDEETESGEDISRRPRKQAKILSKACESCKLKKSKCDSSRPQCDVCVYKEKGQPGLRRGYGKAVENRLSTLEDNVDKISQSIQDILQHLQTQTSPRGHLVTPLDADQPQNETPVEGHTSQHAQTWQPEQTSASEPLAPDYLQPVADTASYSASPSILGSIPTSMNVSHLPNALDPTLPPEPILHELIDLFFDHIYPWAPMFHKQTFKSTMFSPERQILLHGIVVLSFRFWWKTEPSTQARDDYVKVSRKQLLLETVDVASLNSTQALALLAIDAIGQGPGPRCWNIMAMLVTSTQQLHLAKVSSRETKQSSLVDNEDSESDAALSTIEAEEKKRLFWTIYSLDRFSSVPLAQTASIDSRTIKLQYPASDDVWGQNVSLEWFQRVSCTRPSLVHRQANMWQYYIDILTLVDHSNQLLIQPVNLSLPAHCQEWQSNFRRLDMTLLSWFERLPADVRQPPDRFDPMWTMVHATFYLASIRMYTVAAFPSTASPYLRPSSSARGRCRQAVRSVACLAASLEPLQVTQLGPMFAFIVWVAARSLVIIWTSGYETTYGSMPPSDLDSLLAALRHSANNPGGPTGLDIFNDTRRTAYGLQSRLGTLAGLRGAVDMFSNSDDFLDGFAELIDLPASQPGFGSFEPGLDGDWL</sequence>
<keyword evidence="2" id="KW-1185">Reference proteome</keyword>